<proteinExistence type="inferred from homology"/>
<dbReference type="Pfam" id="PF00155">
    <property type="entry name" value="Aminotran_1_2"/>
    <property type="match status" value="1"/>
</dbReference>
<accession>S7ZZT4</accession>
<dbReference type="Proteomes" id="UP000019376">
    <property type="component" value="Unassembled WGS sequence"/>
</dbReference>
<gene>
    <name evidence="5" type="ORF">PDE_09295</name>
</gene>
<evidence type="ECO:0000256" key="2">
    <source>
        <dbReference type="ARBA" id="ARBA00022898"/>
    </source>
</evidence>
<dbReference type="InterPro" id="IPR015422">
    <property type="entry name" value="PyrdxlP-dep_Trfase_small"/>
</dbReference>
<dbReference type="PROSITE" id="PS00105">
    <property type="entry name" value="AA_TRANSFER_CLASS_1"/>
    <property type="match status" value="1"/>
</dbReference>
<keyword evidence="6" id="KW-1185">Reference proteome</keyword>
<dbReference type="InterPro" id="IPR015421">
    <property type="entry name" value="PyrdxlP-dep_Trfase_major"/>
</dbReference>
<dbReference type="CDD" id="cd00609">
    <property type="entry name" value="AAT_like"/>
    <property type="match status" value="1"/>
</dbReference>
<keyword evidence="2" id="KW-0663">Pyridoxal phosphate</keyword>
<dbReference type="PhylomeDB" id="S7ZZT4"/>
<evidence type="ECO:0000313" key="6">
    <source>
        <dbReference type="Proteomes" id="UP000019376"/>
    </source>
</evidence>
<dbReference type="AlphaFoldDB" id="S7ZZT4"/>
<dbReference type="HOGENOM" id="CLU_017584_4_4_1"/>
<dbReference type="Gene3D" id="3.90.1150.10">
    <property type="entry name" value="Aspartate Aminotransferase, domain 1"/>
    <property type="match status" value="1"/>
</dbReference>
<dbReference type="PANTHER" id="PTHR43510:SF1">
    <property type="entry name" value="AMINOTRANSFERASE FUNCTION, HYPOTHETICAL (EUROFUNG)"/>
    <property type="match status" value="1"/>
</dbReference>
<evidence type="ECO:0000313" key="5">
    <source>
        <dbReference type="EMBL" id="EPS34331.1"/>
    </source>
</evidence>
<protein>
    <recommendedName>
        <fullName evidence="4">Aminotransferase class I/classII large domain-containing protein</fullName>
    </recommendedName>
</protein>
<dbReference type="SUPFAM" id="SSF53383">
    <property type="entry name" value="PLP-dependent transferases"/>
    <property type="match status" value="1"/>
</dbReference>
<dbReference type="GO" id="GO:0030170">
    <property type="term" value="F:pyridoxal phosphate binding"/>
    <property type="evidence" value="ECO:0007669"/>
    <property type="project" value="InterPro"/>
</dbReference>
<reference evidence="5 6" key="1">
    <citation type="journal article" date="2013" name="PLoS ONE">
        <title>Genomic and secretomic analyses reveal unique features of the lignocellulolytic enzyme system of Penicillium decumbens.</title>
        <authorList>
            <person name="Liu G."/>
            <person name="Zhang L."/>
            <person name="Wei X."/>
            <person name="Zou G."/>
            <person name="Qin Y."/>
            <person name="Ma L."/>
            <person name="Li J."/>
            <person name="Zheng H."/>
            <person name="Wang S."/>
            <person name="Wang C."/>
            <person name="Xun L."/>
            <person name="Zhao G.-P."/>
            <person name="Zhou Z."/>
            <person name="Qu Y."/>
        </authorList>
    </citation>
    <scope>NUCLEOTIDE SEQUENCE [LARGE SCALE GENOMIC DNA]</scope>
    <source>
        <strain evidence="6">114-2 / CGMCC 5302</strain>
    </source>
</reference>
<dbReference type="STRING" id="933388.S7ZZT4"/>
<dbReference type="EMBL" id="KB644415">
    <property type="protein sequence ID" value="EPS34331.1"/>
    <property type="molecule type" value="Genomic_DNA"/>
</dbReference>
<sequence length="429" mass="46541">MSEIAPFALPQWIEAHGGKARLPLAGSATPALSVQDLIDLSTDKETTSANLSSIQSLKLNLGPLNGSEQLRRQIAGLYNDTITADHIFPTHGTTGANALVFQTLLNPGDHVVAMYPCYAQLISLPRSVPNVDVSYWNVDLKGHRKPDIKELQALIKPSTKLIVVNNPNNPTGAVLSQDLQMEIVELARSHGLTILADEIFLSLHHGVSDPKDAPRSFVDLPAPRSSSSASSSGTTTSSSTPYENIIVTSSMSKSWGLSGLRIGWLATRNPAFMAQCSNRGLYTIMALSNIDEVIAAEALSDRCRPQILAKHLQIARQNVQMLDSFVERNQSVCSWTRPVAGGTAFLRFVHPKTGEPVEDVAFCQDLMREKGVLLAPGTRCFGIVEKRDGGENTEELKPLSGFARVHVTADPVVMEKGLAAIEEYLEELK</sequence>
<dbReference type="OrthoDB" id="7042322at2759"/>
<dbReference type="GO" id="GO:0003824">
    <property type="term" value="F:catalytic activity"/>
    <property type="evidence" value="ECO:0007669"/>
    <property type="project" value="InterPro"/>
</dbReference>
<organism evidence="5 6">
    <name type="scientific">Penicillium oxalicum (strain 114-2 / CGMCC 5302)</name>
    <name type="common">Penicillium decumbens</name>
    <dbReference type="NCBI Taxonomy" id="933388"/>
    <lineage>
        <taxon>Eukaryota</taxon>
        <taxon>Fungi</taxon>
        <taxon>Dikarya</taxon>
        <taxon>Ascomycota</taxon>
        <taxon>Pezizomycotina</taxon>
        <taxon>Eurotiomycetes</taxon>
        <taxon>Eurotiomycetidae</taxon>
        <taxon>Eurotiales</taxon>
        <taxon>Aspergillaceae</taxon>
        <taxon>Penicillium</taxon>
    </lineage>
</organism>
<evidence type="ECO:0000256" key="3">
    <source>
        <dbReference type="SAM" id="MobiDB-lite"/>
    </source>
</evidence>
<evidence type="ECO:0000259" key="4">
    <source>
        <dbReference type="Pfam" id="PF00155"/>
    </source>
</evidence>
<dbReference type="InterPro" id="IPR004839">
    <property type="entry name" value="Aminotransferase_I/II_large"/>
</dbReference>
<comment type="similarity">
    <text evidence="1">Belongs to the class-I pyridoxal-phosphate-dependent aminotransferase family.</text>
</comment>
<feature type="region of interest" description="Disordered" evidence="3">
    <location>
        <begin position="214"/>
        <end position="239"/>
    </location>
</feature>
<name>S7ZZT4_PENO1</name>
<dbReference type="InterPro" id="IPR015424">
    <property type="entry name" value="PyrdxlP-dep_Trfase"/>
</dbReference>
<evidence type="ECO:0000256" key="1">
    <source>
        <dbReference type="ARBA" id="ARBA00007441"/>
    </source>
</evidence>
<dbReference type="Gene3D" id="3.40.640.10">
    <property type="entry name" value="Type I PLP-dependent aspartate aminotransferase-like (Major domain)"/>
    <property type="match status" value="1"/>
</dbReference>
<feature type="domain" description="Aminotransferase class I/classII large" evidence="4">
    <location>
        <begin position="55"/>
        <end position="379"/>
    </location>
</feature>
<dbReference type="eggNOG" id="KOG0259">
    <property type="taxonomic scope" value="Eukaryota"/>
</dbReference>
<feature type="compositionally biased region" description="Low complexity" evidence="3">
    <location>
        <begin position="225"/>
        <end position="239"/>
    </location>
</feature>
<dbReference type="PANTHER" id="PTHR43510">
    <property type="entry name" value="AMINOTRANSFERASE FUNCTION, HYPOTHETICAL (EUROFUNG)"/>
    <property type="match status" value="1"/>
</dbReference>
<dbReference type="InterPro" id="IPR004838">
    <property type="entry name" value="NHTrfase_class1_PyrdxlP-BS"/>
</dbReference>